<evidence type="ECO:0008006" key="3">
    <source>
        <dbReference type="Google" id="ProtNLM"/>
    </source>
</evidence>
<dbReference type="SUPFAM" id="SSF63829">
    <property type="entry name" value="Calcium-dependent phosphotriesterase"/>
    <property type="match status" value="1"/>
</dbReference>
<protein>
    <recommendedName>
        <fullName evidence="3">SdiA-regulated family protein</fullName>
    </recommendedName>
</protein>
<sequence length="290" mass="33147">MKNNIHFFLLFFIGMFLTNCQDSGKLTVVTDLPASLKENSGMVTYDGGKTIWVIEDSGNNDNIFKVGLDGKIIKHLDVKNAKNKDWEDLTKDKQGNLYIGDFGNNRNEREDLVIYKLPNPEKEKGDKIGVEKIKFYYPQQKKFPPKDSKLYYDTEAVFHWGNALYIITKNRTKPYDGKALIYKVPDTEGEYEAEFIGAWKTCDNYRTCSATSADISPDGKTIAVLGYGLLWLITDFEFDNFSKGKVKQVDLEVRTQLESVCFKDNKTLFLSDERSQTTGNNLYTLKVSSF</sequence>
<dbReference type="EMBL" id="JAAWWL010000001">
    <property type="protein sequence ID" value="NKI31618.1"/>
    <property type="molecule type" value="Genomic_DNA"/>
</dbReference>
<reference evidence="1 2" key="1">
    <citation type="submission" date="2020-04" db="EMBL/GenBank/DDBJ databases">
        <authorList>
            <person name="Yoon J."/>
        </authorList>
    </citation>
    <scope>NUCLEOTIDE SEQUENCE [LARGE SCALE GENOMIC DNA]</scope>
    <source>
        <strain evidence="1 2">DJ-13</strain>
    </source>
</reference>
<evidence type="ECO:0000313" key="1">
    <source>
        <dbReference type="EMBL" id="NKI31618.1"/>
    </source>
</evidence>
<keyword evidence="2" id="KW-1185">Reference proteome</keyword>
<gene>
    <name evidence="1" type="ORF">HCU67_06640</name>
</gene>
<name>A0ABX1GNX7_9FLAO</name>
<organism evidence="1 2">
    <name type="scientific">Croceivirga thetidis</name>
    <dbReference type="NCBI Taxonomy" id="2721623"/>
    <lineage>
        <taxon>Bacteria</taxon>
        <taxon>Pseudomonadati</taxon>
        <taxon>Bacteroidota</taxon>
        <taxon>Flavobacteriia</taxon>
        <taxon>Flavobacteriales</taxon>
        <taxon>Flavobacteriaceae</taxon>
        <taxon>Croceivirga</taxon>
    </lineage>
</organism>
<comment type="caution">
    <text evidence="1">The sequence shown here is derived from an EMBL/GenBank/DDBJ whole genome shotgun (WGS) entry which is preliminary data.</text>
</comment>
<accession>A0ABX1GNX7</accession>
<proteinExistence type="predicted"/>
<dbReference type="RefSeq" id="WP_168551781.1">
    <property type="nucleotide sequence ID" value="NZ_JAAWWL010000001.1"/>
</dbReference>
<dbReference type="Proteomes" id="UP000718451">
    <property type="component" value="Unassembled WGS sequence"/>
</dbReference>
<evidence type="ECO:0000313" key="2">
    <source>
        <dbReference type="Proteomes" id="UP000718451"/>
    </source>
</evidence>